<dbReference type="PANTHER" id="PTHR12197">
    <property type="entry name" value="HISTONE-LYSINE N-METHYLTRANSFERASE SMYD"/>
    <property type="match status" value="1"/>
</dbReference>
<name>M1PXU3_9VIRU</name>
<dbReference type="PANTHER" id="PTHR12197:SF251">
    <property type="entry name" value="EG:BACR7C10.4 PROTEIN"/>
    <property type="match status" value="1"/>
</dbReference>
<proteinExistence type="predicted"/>
<evidence type="ECO:0000259" key="1">
    <source>
        <dbReference type="PROSITE" id="PS50280"/>
    </source>
</evidence>
<dbReference type="Gene3D" id="2.170.270.10">
    <property type="entry name" value="SET domain"/>
    <property type="match status" value="1"/>
</dbReference>
<accession>M1PXU3</accession>
<evidence type="ECO:0000313" key="3">
    <source>
        <dbReference type="Proteomes" id="UP000241071"/>
    </source>
</evidence>
<feature type="domain" description="SET" evidence="1">
    <location>
        <begin position="6"/>
        <end position="179"/>
    </location>
</feature>
<dbReference type="Pfam" id="PF00856">
    <property type="entry name" value="SET"/>
    <property type="match status" value="1"/>
</dbReference>
<keyword evidence="3" id="KW-1185">Reference proteome</keyword>
<dbReference type="InterPro" id="IPR001214">
    <property type="entry name" value="SET_dom"/>
</dbReference>
<dbReference type="SMART" id="SM00317">
    <property type="entry name" value="SET"/>
    <property type="match status" value="1"/>
</dbReference>
<sequence length="236" mass="28095">MLFIDSRLKKTNIKGKGIGFIAKENIPANIIILREKPDFYLEINENTISDIFELLYKIFTSKDKTKIDRFLDLTPCTIHNFPHYFNKTLEELDKLKNTKLNYIYEFFKNNYNHDEITLFCVKYMCNAFEFDNACSILYTGRIFNHSCLPNIIFYRVDNMMYFMTIIDIKKGQELVDNYVDIVQNKKIRQDRLLNQYGFICSCVRCSNNNNKYDNCAKRINNTKIKLKTSHNNNNRL</sequence>
<reference evidence="2 3" key="1">
    <citation type="submission" date="2012-10" db="EMBL/GenBank/DDBJ databases">
        <title>Complete genome sequence of Moumouvirus goulette.</title>
        <authorList>
            <person name="Fournous G."/>
            <person name="Bougalmi M."/>
            <person name="Colson P."/>
        </authorList>
    </citation>
    <scope>NUCLEOTIDE SEQUENCE [LARGE SCALE GENOMIC DNA]</scope>
</reference>
<organism evidence="2 3">
    <name type="scientific">Moumouvirus goulette</name>
    <dbReference type="NCBI Taxonomy" id="1247379"/>
    <lineage>
        <taxon>Viruses</taxon>
        <taxon>Varidnaviria</taxon>
        <taxon>Bamfordvirae</taxon>
        <taxon>Nucleocytoviricota</taxon>
        <taxon>Megaviricetes</taxon>
        <taxon>Imitervirales</taxon>
        <taxon>Mimiviridae</taxon>
        <taxon>Megamimivirinae</taxon>
        <taxon>Moumouvirus</taxon>
        <taxon>Moumouvirus goulettemassiliense</taxon>
    </lineage>
</organism>
<dbReference type="PROSITE" id="PS50280">
    <property type="entry name" value="SET"/>
    <property type="match status" value="1"/>
</dbReference>
<dbReference type="SUPFAM" id="SSF82199">
    <property type="entry name" value="SET domain"/>
    <property type="match status" value="1"/>
</dbReference>
<gene>
    <name evidence="2" type="ORF">glt_00792</name>
</gene>
<dbReference type="EMBL" id="KC008572">
    <property type="protein sequence ID" value="AGF85597.1"/>
    <property type="molecule type" value="Genomic_DNA"/>
</dbReference>
<evidence type="ECO:0000313" key="2">
    <source>
        <dbReference type="EMBL" id="AGF85597.1"/>
    </source>
</evidence>
<dbReference type="InterPro" id="IPR046341">
    <property type="entry name" value="SET_dom_sf"/>
</dbReference>
<dbReference type="Proteomes" id="UP000241071">
    <property type="component" value="Segment"/>
</dbReference>
<dbReference type="CDD" id="cd20071">
    <property type="entry name" value="SET_SMYD"/>
    <property type="match status" value="1"/>
</dbReference>
<protein>
    <recommendedName>
        <fullName evidence="1">SET domain-containing protein</fullName>
    </recommendedName>
</protein>
<dbReference type="InterPro" id="IPR050869">
    <property type="entry name" value="H3K4_H4K5_MeTrfase"/>
</dbReference>